<dbReference type="EMBL" id="BGPR01000467">
    <property type="protein sequence ID" value="GBM21813.1"/>
    <property type="molecule type" value="Genomic_DNA"/>
</dbReference>
<sequence length="92" mass="10606">MRSVLQLRAFRVHSYANTEKLHLVTKAFYVGFGWFILVVCVLPMPTTLQALQECITVAVTGIDGNMLLIVWTELDYRWDVCRVAMDAYIEHL</sequence>
<proteinExistence type="predicted"/>
<keyword evidence="1" id="KW-0472">Membrane</keyword>
<gene>
    <name evidence="2" type="ORF">AVEN_29247_1</name>
</gene>
<keyword evidence="3" id="KW-1185">Reference proteome</keyword>
<dbReference type="Proteomes" id="UP000499080">
    <property type="component" value="Unassembled WGS sequence"/>
</dbReference>
<accession>A0A4Y2DY56</accession>
<reference evidence="2 3" key="1">
    <citation type="journal article" date="2019" name="Sci. Rep.">
        <title>Orb-weaving spider Araneus ventricosus genome elucidates the spidroin gene catalogue.</title>
        <authorList>
            <person name="Kono N."/>
            <person name="Nakamura H."/>
            <person name="Ohtoshi R."/>
            <person name="Moran D.A.P."/>
            <person name="Shinohara A."/>
            <person name="Yoshida Y."/>
            <person name="Fujiwara M."/>
            <person name="Mori M."/>
            <person name="Tomita M."/>
            <person name="Arakawa K."/>
        </authorList>
    </citation>
    <scope>NUCLEOTIDE SEQUENCE [LARGE SCALE GENOMIC DNA]</scope>
</reference>
<dbReference type="AlphaFoldDB" id="A0A4Y2DY56"/>
<keyword evidence="1" id="KW-0812">Transmembrane</keyword>
<protein>
    <submittedName>
        <fullName evidence="2">Uncharacterized protein</fullName>
    </submittedName>
</protein>
<evidence type="ECO:0000313" key="3">
    <source>
        <dbReference type="Proteomes" id="UP000499080"/>
    </source>
</evidence>
<name>A0A4Y2DY56_ARAVE</name>
<evidence type="ECO:0000313" key="2">
    <source>
        <dbReference type="EMBL" id="GBM21813.1"/>
    </source>
</evidence>
<evidence type="ECO:0000256" key="1">
    <source>
        <dbReference type="SAM" id="Phobius"/>
    </source>
</evidence>
<keyword evidence="1" id="KW-1133">Transmembrane helix</keyword>
<feature type="transmembrane region" description="Helical" evidence="1">
    <location>
        <begin position="21"/>
        <end position="44"/>
    </location>
</feature>
<organism evidence="2 3">
    <name type="scientific">Araneus ventricosus</name>
    <name type="common">Orbweaver spider</name>
    <name type="synonym">Epeira ventricosa</name>
    <dbReference type="NCBI Taxonomy" id="182803"/>
    <lineage>
        <taxon>Eukaryota</taxon>
        <taxon>Metazoa</taxon>
        <taxon>Ecdysozoa</taxon>
        <taxon>Arthropoda</taxon>
        <taxon>Chelicerata</taxon>
        <taxon>Arachnida</taxon>
        <taxon>Araneae</taxon>
        <taxon>Araneomorphae</taxon>
        <taxon>Entelegynae</taxon>
        <taxon>Araneoidea</taxon>
        <taxon>Araneidae</taxon>
        <taxon>Araneus</taxon>
    </lineage>
</organism>
<comment type="caution">
    <text evidence="2">The sequence shown here is derived from an EMBL/GenBank/DDBJ whole genome shotgun (WGS) entry which is preliminary data.</text>
</comment>